<comment type="caution">
    <text evidence="4">The sequence shown here is derived from an EMBL/GenBank/DDBJ whole genome shotgun (WGS) entry which is preliminary data.</text>
</comment>
<dbReference type="PANTHER" id="PTHR43542:SF1">
    <property type="entry name" value="METHYLTRANSFERASE"/>
    <property type="match status" value="1"/>
</dbReference>
<evidence type="ECO:0000313" key="4">
    <source>
        <dbReference type="EMBL" id="MST56155.1"/>
    </source>
</evidence>
<dbReference type="Gene3D" id="3.40.50.150">
    <property type="entry name" value="Vaccinia Virus protein VP39"/>
    <property type="match status" value="1"/>
</dbReference>
<keyword evidence="5" id="KW-1185">Reference proteome</keyword>
<keyword evidence="2 4" id="KW-0808">Transferase</keyword>
<dbReference type="PROSITE" id="PS00092">
    <property type="entry name" value="N6_MTASE"/>
    <property type="match status" value="1"/>
</dbReference>
<organism evidence="4 5">
    <name type="scientific">Pyramidobacter porci</name>
    <dbReference type="NCBI Taxonomy" id="2605789"/>
    <lineage>
        <taxon>Bacteria</taxon>
        <taxon>Thermotogati</taxon>
        <taxon>Synergistota</taxon>
        <taxon>Synergistia</taxon>
        <taxon>Synergistales</taxon>
        <taxon>Dethiosulfovibrionaceae</taxon>
        <taxon>Pyramidobacter</taxon>
    </lineage>
</organism>
<proteinExistence type="predicted"/>
<dbReference type="Pfam" id="PF03602">
    <property type="entry name" value="Cons_hypoth95"/>
    <property type="match status" value="1"/>
</dbReference>
<dbReference type="InterPro" id="IPR002052">
    <property type="entry name" value="DNA_methylase_N6_adenine_CS"/>
</dbReference>
<dbReference type="SUPFAM" id="SSF53335">
    <property type="entry name" value="S-adenosyl-L-methionine-dependent methyltransferases"/>
    <property type="match status" value="1"/>
</dbReference>
<dbReference type="PANTHER" id="PTHR43542">
    <property type="entry name" value="METHYLTRANSFERASE"/>
    <property type="match status" value="1"/>
</dbReference>
<sequence length="168" mass="18696">MKEVRPTTGKTLGALFSILGPLSGMSFLDLFSGTGRVAKEARARGASVVTVELLRDRAAEIRRALGEENHIALCMDVRRALNWLEKRELSFDVIFADPPYEMKWMSELPRLLGAHAGLLKPGGTVILERAERESLDLADSPWELADERRYGVSVLDFLKLKEVSDVQA</sequence>
<dbReference type="AlphaFoldDB" id="A0A6L5YDB9"/>
<dbReference type="PIRSF" id="PIRSF004553">
    <property type="entry name" value="CHP00095"/>
    <property type="match status" value="1"/>
</dbReference>
<reference evidence="4 5" key="1">
    <citation type="submission" date="2019-08" db="EMBL/GenBank/DDBJ databases">
        <title>In-depth cultivation of the pig gut microbiome towards novel bacterial diversity and tailored functional studies.</title>
        <authorList>
            <person name="Wylensek D."/>
            <person name="Hitch T.C.A."/>
            <person name="Clavel T."/>
        </authorList>
    </citation>
    <scope>NUCLEOTIDE SEQUENCE [LARGE SCALE GENOMIC DNA]</scope>
    <source>
        <strain evidence="4 5">SM-530-WT-4B</strain>
    </source>
</reference>
<dbReference type="GO" id="GO:0003676">
    <property type="term" value="F:nucleic acid binding"/>
    <property type="evidence" value="ECO:0007669"/>
    <property type="project" value="InterPro"/>
</dbReference>
<keyword evidence="3" id="KW-0812">Transmembrane</keyword>
<dbReference type="InterPro" id="IPR029063">
    <property type="entry name" value="SAM-dependent_MTases_sf"/>
</dbReference>
<protein>
    <submittedName>
        <fullName evidence="4">Methyltransferase domain-containing protein</fullName>
    </submittedName>
</protein>
<accession>A0A6L5YDB9</accession>
<feature type="transmembrane region" description="Helical" evidence="3">
    <location>
        <begin position="12"/>
        <end position="32"/>
    </location>
</feature>
<dbReference type="GO" id="GO:0031167">
    <property type="term" value="P:rRNA methylation"/>
    <property type="evidence" value="ECO:0007669"/>
    <property type="project" value="InterPro"/>
</dbReference>
<keyword evidence="1 4" id="KW-0489">Methyltransferase</keyword>
<evidence type="ECO:0000313" key="5">
    <source>
        <dbReference type="Proteomes" id="UP000473699"/>
    </source>
</evidence>
<keyword evidence="3" id="KW-1133">Transmembrane helix</keyword>
<name>A0A6L5YDB9_9BACT</name>
<evidence type="ECO:0000256" key="2">
    <source>
        <dbReference type="ARBA" id="ARBA00022679"/>
    </source>
</evidence>
<dbReference type="RefSeq" id="WP_320634000.1">
    <property type="nucleotide sequence ID" value="NZ_JAXDZJ010000098.1"/>
</dbReference>
<dbReference type="CDD" id="cd02440">
    <property type="entry name" value="AdoMet_MTases"/>
    <property type="match status" value="1"/>
</dbReference>
<dbReference type="Proteomes" id="UP000473699">
    <property type="component" value="Unassembled WGS sequence"/>
</dbReference>
<evidence type="ECO:0000256" key="1">
    <source>
        <dbReference type="ARBA" id="ARBA00022603"/>
    </source>
</evidence>
<dbReference type="EMBL" id="VUNH01000009">
    <property type="protein sequence ID" value="MST56155.1"/>
    <property type="molecule type" value="Genomic_DNA"/>
</dbReference>
<dbReference type="GO" id="GO:0008168">
    <property type="term" value="F:methyltransferase activity"/>
    <property type="evidence" value="ECO:0007669"/>
    <property type="project" value="UniProtKB-KW"/>
</dbReference>
<keyword evidence="3" id="KW-0472">Membrane</keyword>
<dbReference type="InterPro" id="IPR004398">
    <property type="entry name" value="RNA_MeTrfase_RsmD"/>
</dbReference>
<evidence type="ECO:0000256" key="3">
    <source>
        <dbReference type="SAM" id="Phobius"/>
    </source>
</evidence>
<gene>
    <name evidence="4" type="ORF">FYJ74_08940</name>
</gene>